<keyword evidence="4" id="KW-1185">Reference proteome</keyword>
<feature type="binding site" description="axial binding residue" evidence="1">
    <location>
        <position position="393"/>
    </location>
    <ligand>
        <name>heme</name>
        <dbReference type="ChEBI" id="CHEBI:30413"/>
    </ligand>
    <ligandPart>
        <name>Fe</name>
        <dbReference type="ChEBI" id="CHEBI:18248"/>
    </ligandPart>
</feature>
<dbReference type="GO" id="GO:0020037">
    <property type="term" value="F:heme binding"/>
    <property type="evidence" value="ECO:0007669"/>
    <property type="project" value="InterPro"/>
</dbReference>
<dbReference type="PANTHER" id="PTHR24305:SF231">
    <property type="entry name" value="P450, PUTATIVE (EUROFUNG)-RELATED"/>
    <property type="match status" value="1"/>
</dbReference>
<evidence type="ECO:0000256" key="2">
    <source>
        <dbReference type="SAM" id="Phobius"/>
    </source>
</evidence>
<evidence type="ECO:0000256" key="1">
    <source>
        <dbReference type="PIRSR" id="PIRSR602401-1"/>
    </source>
</evidence>
<dbReference type="PRINTS" id="PR00385">
    <property type="entry name" value="P450"/>
</dbReference>
<keyword evidence="2" id="KW-0812">Transmembrane</keyword>
<keyword evidence="1" id="KW-0479">Metal-binding</keyword>
<comment type="cofactor">
    <cofactor evidence="1">
        <name>heme</name>
        <dbReference type="ChEBI" id="CHEBI:30413"/>
    </cofactor>
</comment>
<dbReference type="Proteomes" id="UP001280581">
    <property type="component" value="Unassembled WGS sequence"/>
</dbReference>
<dbReference type="PRINTS" id="PR00463">
    <property type="entry name" value="EP450I"/>
</dbReference>
<dbReference type="InterPro" id="IPR001128">
    <property type="entry name" value="Cyt_P450"/>
</dbReference>
<dbReference type="PANTHER" id="PTHR24305">
    <property type="entry name" value="CYTOCHROME P450"/>
    <property type="match status" value="1"/>
</dbReference>
<dbReference type="Gene3D" id="1.10.630.10">
    <property type="entry name" value="Cytochrome P450"/>
    <property type="match status" value="1"/>
</dbReference>
<evidence type="ECO:0000313" key="3">
    <source>
        <dbReference type="EMBL" id="KAK3203875.1"/>
    </source>
</evidence>
<keyword evidence="2" id="KW-1133">Transmembrane helix</keyword>
<protein>
    <recommendedName>
        <fullName evidence="5">Cytochrome P450</fullName>
    </recommendedName>
</protein>
<dbReference type="Pfam" id="PF00067">
    <property type="entry name" value="p450"/>
    <property type="match status" value="1"/>
</dbReference>
<dbReference type="AlphaFoldDB" id="A0AAN6LX43"/>
<feature type="transmembrane region" description="Helical" evidence="2">
    <location>
        <begin position="6"/>
        <end position="29"/>
    </location>
</feature>
<sequence>MILSNISLLGAIAAGCLLYYVGTIIYNVFFHPLAKFPGPWWAGASSYAEAYFDIVKGGRYFKKVEAMHARYDARREIDTSLARLSGAPTSVISTVEHDHHKVRRMPLLPFFSKQSIAKLEPFIWSRVNLLVAKLRQALHTGETVELIDGYGAITTDVISRYAYGESFDYLGKDSDMSFKNDYLHAINVILGLPQWALQFMHPGFTAANDLRRWCTENALKALQATQSGIETPSTKPKTIFETLLGPDMPPEEKTLERMTDESFLIVGAGLETTSRFLTNTTTHLLLNPDCLSKLRAELKVAMPTPDYCPPCSVLENLPYLSAVVAEGLRCETILVNRFSRKILEPLPYKGFVIPAGVFPEPEKFRPERWIEAREQGINLNKYLATFVKGGRMCLGINLAYTELYLTLAAIFRNFDMELVDSGLENITSTRGFTFGFTDSYDWGVKIRLIKALE</sequence>
<dbReference type="InterPro" id="IPR036396">
    <property type="entry name" value="Cyt_P450_sf"/>
</dbReference>
<dbReference type="EMBL" id="WVTA01000010">
    <property type="protein sequence ID" value="KAK3203875.1"/>
    <property type="molecule type" value="Genomic_DNA"/>
</dbReference>
<comment type="caution">
    <text evidence="3">The sequence shown here is derived from an EMBL/GenBank/DDBJ whole genome shotgun (WGS) entry which is preliminary data.</text>
</comment>
<evidence type="ECO:0000313" key="4">
    <source>
        <dbReference type="Proteomes" id="UP001280581"/>
    </source>
</evidence>
<dbReference type="GO" id="GO:0005506">
    <property type="term" value="F:iron ion binding"/>
    <property type="evidence" value="ECO:0007669"/>
    <property type="project" value="InterPro"/>
</dbReference>
<reference evidence="3 4" key="1">
    <citation type="submission" date="2021-02" db="EMBL/GenBank/DDBJ databases">
        <title>Genome assembly of Pseudopithomyces chartarum.</title>
        <authorList>
            <person name="Jauregui R."/>
            <person name="Singh J."/>
            <person name="Voisey C."/>
        </authorList>
    </citation>
    <scope>NUCLEOTIDE SEQUENCE [LARGE SCALE GENOMIC DNA]</scope>
    <source>
        <strain evidence="3 4">AGR01</strain>
    </source>
</reference>
<keyword evidence="2" id="KW-0472">Membrane</keyword>
<keyword evidence="1" id="KW-0408">Iron</keyword>
<dbReference type="InterPro" id="IPR050121">
    <property type="entry name" value="Cytochrome_P450_monoxygenase"/>
</dbReference>
<proteinExistence type="predicted"/>
<gene>
    <name evidence="3" type="ORF">GRF29_106g902064</name>
</gene>
<name>A0AAN6LX43_9PLEO</name>
<dbReference type="GO" id="GO:0016705">
    <property type="term" value="F:oxidoreductase activity, acting on paired donors, with incorporation or reduction of molecular oxygen"/>
    <property type="evidence" value="ECO:0007669"/>
    <property type="project" value="InterPro"/>
</dbReference>
<keyword evidence="1" id="KW-0349">Heme</keyword>
<dbReference type="GO" id="GO:0004497">
    <property type="term" value="F:monooxygenase activity"/>
    <property type="evidence" value="ECO:0007669"/>
    <property type="project" value="InterPro"/>
</dbReference>
<dbReference type="SUPFAM" id="SSF48264">
    <property type="entry name" value="Cytochrome P450"/>
    <property type="match status" value="1"/>
</dbReference>
<accession>A0AAN6LX43</accession>
<evidence type="ECO:0008006" key="5">
    <source>
        <dbReference type="Google" id="ProtNLM"/>
    </source>
</evidence>
<dbReference type="CDD" id="cd11062">
    <property type="entry name" value="CYP58-like"/>
    <property type="match status" value="1"/>
</dbReference>
<dbReference type="InterPro" id="IPR002401">
    <property type="entry name" value="Cyt_P450_E_grp-I"/>
</dbReference>
<organism evidence="3 4">
    <name type="scientific">Pseudopithomyces chartarum</name>
    <dbReference type="NCBI Taxonomy" id="1892770"/>
    <lineage>
        <taxon>Eukaryota</taxon>
        <taxon>Fungi</taxon>
        <taxon>Dikarya</taxon>
        <taxon>Ascomycota</taxon>
        <taxon>Pezizomycotina</taxon>
        <taxon>Dothideomycetes</taxon>
        <taxon>Pleosporomycetidae</taxon>
        <taxon>Pleosporales</taxon>
        <taxon>Massarineae</taxon>
        <taxon>Didymosphaeriaceae</taxon>
        <taxon>Pseudopithomyces</taxon>
    </lineage>
</organism>